<evidence type="ECO:0000256" key="6">
    <source>
        <dbReference type="PIRSR" id="PIRSR615500-1"/>
    </source>
</evidence>
<evidence type="ECO:0000256" key="1">
    <source>
        <dbReference type="ARBA" id="ARBA00011073"/>
    </source>
</evidence>
<dbReference type="AlphaFoldDB" id="A0AAV5ER99"/>
<feature type="domain" description="Peptidase S8/S53" evidence="9">
    <location>
        <begin position="187"/>
        <end position="617"/>
    </location>
</feature>
<keyword evidence="8" id="KW-1133">Transmembrane helix</keyword>
<proteinExistence type="inferred from homology"/>
<evidence type="ECO:0000256" key="5">
    <source>
        <dbReference type="ARBA" id="ARBA00022825"/>
    </source>
</evidence>
<dbReference type="GO" id="GO:0004252">
    <property type="term" value="F:serine-type endopeptidase activity"/>
    <property type="evidence" value="ECO:0007669"/>
    <property type="project" value="UniProtKB-UniRule"/>
</dbReference>
<reference evidence="12" key="2">
    <citation type="submission" date="2021-12" db="EMBL/GenBank/DDBJ databases">
        <title>Resequencing data analysis of finger millet.</title>
        <authorList>
            <person name="Hatakeyama M."/>
            <person name="Aluri S."/>
            <person name="Balachadran M.T."/>
            <person name="Sivarajan S.R."/>
            <person name="Poveda L."/>
            <person name="Shimizu-Inatsugi R."/>
            <person name="Schlapbach R."/>
            <person name="Sreeman S.M."/>
            <person name="Shimizu K.K."/>
        </authorList>
    </citation>
    <scope>NUCLEOTIDE SEQUENCE</scope>
</reference>
<feature type="transmembrane region" description="Helical" evidence="8">
    <location>
        <begin position="20"/>
        <end position="47"/>
    </location>
</feature>
<feature type="domain" description="Inhibitor I9" evidence="10">
    <location>
        <begin position="80"/>
        <end position="159"/>
    </location>
</feature>
<name>A0AAV5ER99_ELECO</name>
<dbReference type="Gene3D" id="2.60.40.2310">
    <property type="match status" value="1"/>
</dbReference>
<dbReference type="Pfam" id="PF05922">
    <property type="entry name" value="Inhibitor_I9"/>
    <property type="match status" value="1"/>
</dbReference>
<dbReference type="InterPro" id="IPR041469">
    <property type="entry name" value="Subtilisin-like_FN3"/>
</dbReference>
<dbReference type="PROSITE" id="PS51892">
    <property type="entry name" value="SUBTILASE"/>
    <property type="match status" value="1"/>
</dbReference>
<feature type="active site" description="Charge relay system" evidence="6 7">
    <location>
        <position position="263"/>
    </location>
</feature>
<evidence type="ECO:0000256" key="2">
    <source>
        <dbReference type="ARBA" id="ARBA00022670"/>
    </source>
</evidence>
<dbReference type="Gene3D" id="3.50.30.30">
    <property type="match status" value="1"/>
</dbReference>
<comment type="similarity">
    <text evidence="1 7">Belongs to the peptidase S8 family.</text>
</comment>
<keyword evidence="8" id="KW-0812">Transmembrane</keyword>
<dbReference type="InterPro" id="IPR036852">
    <property type="entry name" value="Peptidase_S8/S53_dom_sf"/>
</dbReference>
<dbReference type="PRINTS" id="PR00723">
    <property type="entry name" value="SUBTILISIN"/>
</dbReference>
<dbReference type="PROSITE" id="PS00137">
    <property type="entry name" value="SUBTILASE_HIS"/>
    <property type="match status" value="1"/>
</dbReference>
<dbReference type="InterPro" id="IPR045051">
    <property type="entry name" value="SBT"/>
</dbReference>
<reference evidence="12" key="1">
    <citation type="journal article" date="2018" name="DNA Res.">
        <title>Multiple hybrid de novo genome assembly of finger millet, an orphan allotetraploid crop.</title>
        <authorList>
            <person name="Hatakeyama M."/>
            <person name="Aluri S."/>
            <person name="Balachadran M.T."/>
            <person name="Sivarajan S.R."/>
            <person name="Patrignani A."/>
            <person name="Gruter S."/>
            <person name="Poveda L."/>
            <person name="Shimizu-Inatsugi R."/>
            <person name="Baeten J."/>
            <person name="Francoijs K.J."/>
            <person name="Nataraja K.N."/>
            <person name="Reddy Y.A.N."/>
            <person name="Phadnis S."/>
            <person name="Ravikumar R.L."/>
            <person name="Schlapbach R."/>
            <person name="Sreeman S.M."/>
            <person name="Shimizu K.K."/>
        </authorList>
    </citation>
    <scope>NUCLEOTIDE SEQUENCE</scope>
</reference>
<gene>
    <name evidence="12" type="primary">gb13101</name>
    <name evidence="12" type="ORF">PR202_gb13101</name>
</gene>
<dbReference type="Gene3D" id="3.30.70.80">
    <property type="entry name" value="Peptidase S8 propeptide/proteinase inhibitor I9"/>
    <property type="match status" value="1"/>
</dbReference>
<evidence type="ECO:0000313" key="12">
    <source>
        <dbReference type="EMBL" id="GJN25293.1"/>
    </source>
</evidence>
<dbReference type="SUPFAM" id="SSF52743">
    <property type="entry name" value="Subtilisin-like"/>
    <property type="match status" value="1"/>
</dbReference>
<dbReference type="InterPro" id="IPR000209">
    <property type="entry name" value="Peptidase_S8/S53_dom"/>
</dbReference>
<dbReference type="Gene3D" id="3.40.50.200">
    <property type="entry name" value="Peptidase S8/S53 domain"/>
    <property type="match status" value="1"/>
</dbReference>
<dbReference type="InterPro" id="IPR010259">
    <property type="entry name" value="S8pro/Inhibitor_I9"/>
</dbReference>
<keyword evidence="5 7" id="KW-0720">Serine protease</keyword>
<dbReference type="FunFam" id="3.40.50.200:FF:000006">
    <property type="entry name" value="Subtilisin-like protease SBT1.5"/>
    <property type="match status" value="1"/>
</dbReference>
<feature type="domain" description="Subtilisin-like protease fibronectin type-III" evidence="11">
    <location>
        <begin position="688"/>
        <end position="784"/>
    </location>
</feature>
<keyword evidence="3" id="KW-0732">Signal</keyword>
<dbReference type="InterPro" id="IPR034197">
    <property type="entry name" value="Peptidases_S8_3"/>
</dbReference>
<dbReference type="FunFam" id="3.30.70.80:FF:000002">
    <property type="entry name" value="Subtilisin-like protease SBT5.3"/>
    <property type="match status" value="1"/>
</dbReference>
<dbReference type="PANTHER" id="PTHR10795">
    <property type="entry name" value="PROPROTEIN CONVERTASE SUBTILISIN/KEXIN"/>
    <property type="match status" value="1"/>
</dbReference>
<dbReference type="EMBL" id="BQKI01000078">
    <property type="protein sequence ID" value="GJN25293.1"/>
    <property type="molecule type" value="Genomic_DNA"/>
</dbReference>
<comment type="caution">
    <text evidence="12">The sequence shown here is derived from an EMBL/GenBank/DDBJ whole genome shotgun (WGS) entry which is preliminary data.</text>
</comment>
<dbReference type="InterPro" id="IPR015500">
    <property type="entry name" value="Peptidase_S8_subtilisin-rel"/>
</dbReference>
<evidence type="ECO:0000259" key="11">
    <source>
        <dbReference type="Pfam" id="PF17766"/>
    </source>
</evidence>
<dbReference type="Pfam" id="PF17766">
    <property type="entry name" value="fn3_6"/>
    <property type="match status" value="1"/>
</dbReference>
<dbReference type="CDD" id="cd02120">
    <property type="entry name" value="PA_subtilisin_like"/>
    <property type="match status" value="1"/>
</dbReference>
<dbReference type="Pfam" id="PF00082">
    <property type="entry name" value="Peptidase_S8"/>
    <property type="match status" value="1"/>
</dbReference>
<dbReference type="InterPro" id="IPR023828">
    <property type="entry name" value="Peptidase_S8_Ser-AS"/>
</dbReference>
<evidence type="ECO:0000259" key="10">
    <source>
        <dbReference type="Pfam" id="PF05922"/>
    </source>
</evidence>
<protein>
    <submittedName>
        <fullName evidence="12">Uncharacterized protein</fullName>
    </submittedName>
</protein>
<dbReference type="InterPro" id="IPR022398">
    <property type="entry name" value="Peptidase_S8_His-AS"/>
</dbReference>
<keyword evidence="13" id="KW-1185">Reference proteome</keyword>
<accession>A0AAV5ER99</accession>
<evidence type="ECO:0000259" key="9">
    <source>
        <dbReference type="Pfam" id="PF00082"/>
    </source>
</evidence>
<evidence type="ECO:0000256" key="3">
    <source>
        <dbReference type="ARBA" id="ARBA00022729"/>
    </source>
</evidence>
<evidence type="ECO:0000256" key="7">
    <source>
        <dbReference type="PROSITE-ProRule" id="PRU01240"/>
    </source>
</evidence>
<sequence length="796" mass="86215">MSDKSSEARPDWPTLSSASALVVAAAAAASLVLFLVLVAVAAVFFACRRGAKLPFHRARDSGTSHPALSSTRKEKVTDHVYIVYMGEKKHEDPALVTALHHDVLTAVLGSKDEAIKSIVYSYKHGSSGFAAKLTESQAEELEKYPGVLSVRPNTVWKLHTTRSWDFLGLNHYQPTTSKLLQKAKNNGEDVIVGVIDSGIWPESPSFDDTGYGPVPKRWKGTCEDGETFNATHCNRKIIGARWYSGGDAEEMGEPLSARDNNGHGTHVASTIAGSPVWNASYKGLGAGVARGGAPRVRLAVYKIIWSVGSDYAAVLAAIDDAINDGVDVLSMSLGSVEGDSPFEYPGTLHAVARGITVVFAAGNEGPVMQTVQNAVPWVITVAATTMDRSFPTVISLGNGEKLVGQSIYLNETKLKNTDFHMVVYGEICNKETLKSVNFTGKVVLCSSPFKASNFTVNHVFSEAYLNLLRGGAMAMIFAEYPSNRISNIGGALDAFMPWVLVDYEMAHRIASYCVTSRTPVLKISRTVSTVGNGVVSPRVPAFSSRGPSIAYPALLKPDIAAPGTDILAAWFNTYEFKSGTSMSCPHVSAIVALLKSVHPHWSPAMIKSAIVTTASVTDRFGIPIQAEGLPRKPADPFDFGGGHIEPDRAVDPGLVYDIDPKEYFKFFNKCTLVSKDDCTSYIGKLYHLNLPSIAVPDLRDNVTVWRTVTNVGPEKTTYHAVVEAPEGVKMSVEPSMITFKKEGPRSVTFKVTFTTKLRVQGWYTFGSLTWKDDCNHSVRMPIAVRTTVQDFVADVS</sequence>
<keyword evidence="4 7" id="KW-0378">Hydrolase</keyword>
<evidence type="ECO:0000313" key="13">
    <source>
        <dbReference type="Proteomes" id="UP001054889"/>
    </source>
</evidence>
<dbReference type="Proteomes" id="UP001054889">
    <property type="component" value="Unassembled WGS sequence"/>
</dbReference>
<evidence type="ECO:0000256" key="8">
    <source>
        <dbReference type="SAM" id="Phobius"/>
    </source>
</evidence>
<dbReference type="GO" id="GO:0006508">
    <property type="term" value="P:proteolysis"/>
    <property type="evidence" value="ECO:0007669"/>
    <property type="project" value="UniProtKB-KW"/>
</dbReference>
<feature type="active site" description="Charge relay system" evidence="6 7">
    <location>
        <position position="196"/>
    </location>
</feature>
<organism evidence="12 13">
    <name type="scientific">Eleusine coracana subsp. coracana</name>
    <dbReference type="NCBI Taxonomy" id="191504"/>
    <lineage>
        <taxon>Eukaryota</taxon>
        <taxon>Viridiplantae</taxon>
        <taxon>Streptophyta</taxon>
        <taxon>Embryophyta</taxon>
        <taxon>Tracheophyta</taxon>
        <taxon>Spermatophyta</taxon>
        <taxon>Magnoliopsida</taxon>
        <taxon>Liliopsida</taxon>
        <taxon>Poales</taxon>
        <taxon>Poaceae</taxon>
        <taxon>PACMAD clade</taxon>
        <taxon>Chloridoideae</taxon>
        <taxon>Cynodonteae</taxon>
        <taxon>Eleusininae</taxon>
        <taxon>Eleusine</taxon>
    </lineage>
</organism>
<dbReference type="PROSITE" id="PS00138">
    <property type="entry name" value="SUBTILASE_SER"/>
    <property type="match status" value="1"/>
</dbReference>
<feature type="active site" description="Charge relay system" evidence="6 7">
    <location>
        <position position="581"/>
    </location>
</feature>
<keyword evidence="2 7" id="KW-0645">Protease</keyword>
<dbReference type="InterPro" id="IPR037045">
    <property type="entry name" value="S8pro/Inhibitor_I9_sf"/>
</dbReference>
<keyword evidence="8" id="KW-0472">Membrane</keyword>
<evidence type="ECO:0000256" key="4">
    <source>
        <dbReference type="ARBA" id="ARBA00022801"/>
    </source>
</evidence>
<dbReference type="CDD" id="cd04852">
    <property type="entry name" value="Peptidases_S8_3"/>
    <property type="match status" value="1"/>
</dbReference>